<dbReference type="SUPFAM" id="SSF54862">
    <property type="entry name" value="4Fe-4S ferredoxins"/>
    <property type="match status" value="1"/>
</dbReference>
<dbReference type="Pfam" id="PF13183">
    <property type="entry name" value="Fer4_8"/>
    <property type="match status" value="1"/>
</dbReference>
<dbReference type="Gene3D" id="3.40.50.10420">
    <property type="entry name" value="NagB/RpiA/CoA transferase-like"/>
    <property type="match status" value="1"/>
</dbReference>
<dbReference type="PROSITE" id="PS00198">
    <property type="entry name" value="4FE4S_FER_1"/>
    <property type="match status" value="2"/>
</dbReference>
<dbReference type="GO" id="GO:0051539">
    <property type="term" value="F:4 iron, 4 sulfur cluster binding"/>
    <property type="evidence" value="ECO:0007669"/>
    <property type="project" value="UniProtKB-KW"/>
</dbReference>
<dbReference type="Pfam" id="PF02589">
    <property type="entry name" value="LUD_dom"/>
    <property type="match status" value="1"/>
</dbReference>
<evidence type="ECO:0000256" key="3">
    <source>
        <dbReference type="ARBA" id="ARBA00022723"/>
    </source>
</evidence>
<keyword evidence="7" id="KW-0411">Iron-sulfur</keyword>
<sequence length="454" mass="50525">MAGHAQLADKFVANEERAQWHDKSLWFVRHKRDNISHSIPEWETLRETASQVKLHTVAHLAQYLEEFETNAKKLGVTVHWASNAAEHNEIVLSILQEHNVKRVVKSKSMLTEECHLNPHLEAAGMEVVDTDLGERIVQLRKEPPSHIVLPAIHIKKEEVGEVFHEHLGTEAGASDPGYLTEAARQHLRENFLAADAGITGVNFGIASTGGIVVCTNEGNADLGTALPNLHIACMGIEKLIPSPDHLSLYTRLLARSATGQPITTYTSHFHGPKPGGEMHIVLVDNGRSDILGSDDFRRSLSCIRCGACMNTCPVYRRSGGHSYQSTVPGPIGSILGPSQNAKEHSSLPFACSLCGSCTDVCPVKIDLHHQLLTWRKEIYVRGLLPFSKTFPMKVMSKVFQRPGLYAFGGKVARKALRLMPRWMIYNPLNGWGRQRDLPEAPKESFRDLYKKRKK</sequence>
<keyword evidence="10" id="KW-1185">Reference proteome</keyword>
<dbReference type="InterPro" id="IPR017900">
    <property type="entry name" value="4Fe4S_Fe_S_CS"/>
</dbReference>
<dbReference type="InterPro" id="IPR009051">
    <property type="entry name" value="Helical_ferredxn"/>
</dbReference>
<dbReference type="PANTHER" id="PTHR47153:SF2">
    <property type="entry name" value="LACTATE UTILIZATION PROTEIN B"/>
    <property type="match status" value="1"/>
</dbReference>
<feature type="domain" description="4Fe-4S ferredoxin-type" evidence="8">
    <location>
        <begin position="342"/>
        <end position="370"/>
    </location>
</feature>
<dbReference type="Gene3D" id="1.10.1060.10">
    <property type="entry name" value="Alpha-helical ferredoxin"/>
    <property type="match status" value="1"/>
</dbReference>
<feature type="domain" description="4Fe-4S ferredoxin-type" evidence="8">
    <location>
        <begin position="292"/>
        <end position="322"/>
    </location>
</feature>
<evidence type="ECO:0000259" key="8">
    <source>
        <dbReference type="PROSITE" id="PS51379"/>
    </source>
</evidence>
<evidence type="ECO:0000256" key="6">
    <source>
        <dbReference type="ARBA" id="ARBA00023004"/>
    </source>
</evidence>
<dbReference type="InterPro" id="IPR017896">
    <property type="entry name" value="4Fe4S_Fe-S-bd"/>
</dbReference>
<keyword evidence="2" id="KW-0004">4Fe-4S</keyword>
<gene>
    <name evidence="9" type="primary">lutB</name>
    <name evidence="9" type="ORF">Pla110_05900</name>
</gene>
<dbReference type="InterPro" id="IPR024185">
    <property type="entry name" value="FTHF_cligase-like_sf"/>
</dbReference>
<protein>
    <submittedName>
        <fullName evidence="9">Lactate utilization protein B</fullName>
    </submittedName>
</protein>
<keyword evidence="5" id="KW-0249">Electron transport</keyword>
<evidence type="ECO:0000256" key="4">
    <source>
        <dbReference type="ARBA" id="ARBA00022737"/>
    </source>
</evidence>
<keyword evidence="1" id="KW-0813">Transport</keyword>
<dbReference type="KEGG" id="plon:Pla110_05900"/>
<evidence type="ECO:0000256" key="5">
    <source>
        <dbReference type="ARBA" id="ARBA00022982"/>
    </source>
</evidence>
<dbReference type="OrthoDB" id="9782337at2"/>
<keyword evidence="3" id="KW-0479">Metal-binding</keyword>
<organism evidence="9 10">
    <name type="scientific">Polystyrenella longa</name>
    <dbReference type="NCBI Taxonomy" id="2528007"/>
    <lineage>
        <taxon>Bacteria</taxon>
        <taxon>Pseudomonadati</taxon>
        <taxon>Planctomycetota</taxon>
        <taxon>Planctomycetia</taxon>
        <taxon>Planctomycetales</taxon>
        <taxon>Planctomycetaceae</taxon>
        <taxon>Polystyrenella</taxon>
    </lineage>
</organism>
<dbReference type="Pfam" id="PF11870">
    <property type="entry name" value="LutB_C"/>
    <property type="match status" value="1"/>
</dbReference>
<dbReference type="GO" id="GO:0046872">
    <property type="term" value="F:metal ion binding"/>
    <property type="evidence" value="ECO:0007669"/>
    <property type="project" value="UniProtKB-KW"/>
</dbReference>
<dbReference type="PROSITE" id="PS51379">
    <property type="entry name" value="4FE4S_FER_2"/>
    <property type="match status" value="2"/>
</dbReference>
<evidence type="ECO:0000313" key="10">
    <source>
        <dbReference type="Proteomes" id="UP000317178"/>
    </source>
</evidence>
<proteinExistence type="predicted"/>
<dbReference type="RefSeq" id="WP_144992970.1">
    <property type="nucleotide sequence ID" value="NZ_CP036281.1"/>
</dbReference>
<evidence type="ECO:0000256" key="1">
    <source>
        <dbReference type="ARBA" id="ARBA00022448"/>
    </source>
</evidence>
<accession>A0A518CI35</accession>
<evidence type="ECO:0000256" key="2">
    <source>
        <dbReference type="ARBA" id="ARBA00022485"/>
    </source>
</evidence>
<dbReference type="Proteomes" id="UP000317178">
    <property type="component" value="Chromosome"/>
</dbReference>
<keyword evidence="6" id="KW-0408">Iron</keyword>
<dbReference type="InterPro" id="IPR004452">
    <property type="entry name" value="LutB/LldF"/>
</dbReference>
<dbReference type="GO" id="GO:0006089">
    <property type="term" value="P:lactate metabolic process"/>
    <property type="evidence" value="ECO:0007669"/>
    <property type="project" value="InterPro"/>
</dbReference>
<reference evidence="9 10" key="1">
    <citation type="submission" date="2019-02" db="EMBL/GenBank/DDBJ databases">
        <title>Deep-cultivation of Planctomycetes and their phenomic and genomic characterization uncovers novel biology.</title>
        <authorList>
            <person name="Wiegand S."/>
            <person name="Jogler M."/>
            <person name="Boedeker C."/>
            <person name="Pinto D."/>
            <person name="Vollmers J."/>
            <person name="Rivas-Marin E."/>
            <person name="Kohn T."/>
            <person name="Peeters S.H."/>
            <person name="Heuer A."/>
            <person name="Rast P."/>
            <person name="Oberbeckmann S."/>
            <person name="Bunk B."/>
            <person name="Jeske O."/>
            <person name="Meyerdierks A."/>
            <person name="Storesund J.E."/>
            <person name="Kallscheuer N."/>
            <person name="Luecker S."/>
            <person name="Lage O.M."/>
            <person name="Pohl T."/>
            <person name="Merkel B.J."/>
            <person name="Hornburger P."/>
            <person name="Mueller R.-W."/>
            <person name="Bruemmer F."/>
            <person name="Labrenz M."/>
            <person name="Spormann A.M."/>
            <person name="Op den Camp H."/>
            <person name="Overmann J."/>
            <person name="Amann R."/>
            <person name="Jetten M.S.M."/>
            <person name="Mascher T."/>
            <person name="Medema M.H."/>
            <person name="Devos D.P."/>
            <person name="Kaster A.-K."/>
            <person name="Ovreas L."/>
            <person name="Rohde M."/>
            <person name="Galperin M.Y."/>
            <person name="Jogler C."/>
        </authorList>
    </citation>
    <scope>NUCLEOTIDE SEQUENCE [LARGE SCALE GENOMIC DNA]</scope>
    <source>
        <strain evidence="9 10">Pla110</strain>
    </source>
</reference>
<keyword evidence="4" id="KW-0677">Repeat</keyword>
<evidence type="ECO:0000256" key="7">
    <source>
        <dbReference type="ARBA" id="ARBA00023014"/>
    </source>
</evidence>
<dbReference type="PANTHER" id="PTHR47153">
    <property type="entry name" value="LACTATE UTILIZATION PROTEIN B"/>
    <property type="match status" value="1"/>
</dbReference>
<dbReference type="InterPro" id="IPR037171">
    <property type="entry name" value="NagB/RpiA_transferase-like"/>
</dbReference>
<dbReference type="AlphaFoldDB" id="A0A518CI35"/>
<evidence type="ECO:0000313" key="9">
    <source>
        <dbReference type="EMBL" id="QDU78886.1"/>
    </source>
</evidence>
<dbReference type="InterPro" id="IPR024569">
    <property type="entry name" value="LutB_C"/>
</dbReference>
<dbReference type="InterPro" id="IPR003741">
    <property type="entry name" value="LUD_dom"/>
</dbReference>
<dbReference type="SUPFAM" id="SSF100950">
    <property type="entry name" value="NagB/RpiA/CoA transferase-like"/>
    <property type="match status" value="1"/>
</dbReference>
<name>A0A518CI35_9PLAN</name>
<dbReference type="EMBL" id="CP036281">
    <property type="protein sequence ID" value="QDU78886.1"/>
    <property type="molecule type" value="Genomic_DNA"/>
</dbReference>